<gene>
    <name evidence="1" type="ORF">AB8B22_08685</name>
</gene>
<sequence>MKKEIKEKVMKIMDLALEINSREKNTIFVEFSGHTNEICVHAYESGWEHWIKTEEGRKKMNESYLYLDKDDCVEKLNNLIKKLKEMKG</sequence>
<dbReference type="EMBL" id="CP165644">
    <property type="protein sequence ID" value="XDU66480.1"/>
    <property type="molecule type" value="Genomic_DNA"/>
</dbReference>
<dbReference type="KEGG" id="lrug:AB8B22_08685"/>
<proteinExistence type="predicted"/>
<evidence type="ECO:0000313" key="1">
    <source>
        <dbReference type="EMBL" id="XDU66480.1"/>
    </source>
</evidence>
<dbReference type="AlphaFoldDB" id="A0AB39VGR3"/>
<evidence type="ECO:0008006" key="2">
    <source>
        <dbReference type="Google" id="ProtNLM"/>
    </source>
</evidence>
<dbReference type="RefSeq" id="WP_369710821.1">
    <property type="nucleotide sequence ID" value="NZ_CP165644.1"/>
</dbReference>
<protein>
    <recommendedName>
        <fullName evidence="2">Transcriptional regulator</fullName>
    </recommendedName>
</protein>
<name>A0AB39VGR3_9FUSO</name>
<accession>A0AB39VGR3</accession>
<reference evidence="1" key="1">
    <citation type="submission" date="2024-07" db="EMBL/GenBank/DDBJ databases">
        <authorList>
            <person name="Li X.-J."/>
            <person name="Wang X."/>
        </authorList>
    </citation>
    <scope>NUCLEOTIDE SEQUENCE</scope>
    <source>
        <strain evidence="1">HSP-334</strain>
    </source>
</reference>
<organism evidence="1">
    <name type="scientific">Leptotrichia rugosa</name>
    <dbReference type="NCBI Taxonomy" id="3239302"/>
    <lineage>
        <taxon>Bacteria</taxon>
        <taxon>Fusobacteriati</taxon>
        <taxon>Fusobacteriota</taxon>
        <taxon>Fusobacteriia</taxon>
        <taxon>Fusobacteriales</taxon>
        <taxon>Leptotrichiaceae</taxon>
        <taxon>Leptotrichia</taxon>
    </lineage>
</organism>